<feature type="transmembrane region" description="Helical" evidence="5">
    <location>
        <begin position="161"/>
        <end position="180"/>
    </location>
</feature>
<organism evidence="7 8">
    <name type="scientific">Salinarimonas soli</name>
    <dbReference type="NCBI Taxonomy" id="1638099"/>
    <lineage>
        <taxon>Bacteria</taxon>
        <taxon>Pseudomonadati</taxon>
        <taxon>Pseudomonadota</taxon>
        <taxon>Alphaproteobacteria</taxon>
        <taxon>Hyphomicrobiales</taxon>
        <taxon>Salinarimonadaceae</taxon>
        <taxon>Salinarimonas</taxon>
    </lineage>
</organism>
<dbReference type="Pfam" id="PF00892">
    <property type="entry name" value="EamA"/>
    <property type="match status" value="2"/>
</dbReference>
<evidence type="ECO:0000256" key="1">
    <source>
        <dbReference type="ARBA" id="ARBA00004141"/>
    </source>
</evidence>
<evidence type="ECO:0000313" key="8">
    <source>
        <dbReference type="Proteomes" id="UP000323142"/>
    </source>
</evidence>
<feature type="transmembrane region" description="Helical" evidence="5">
    <location>
        <begin position="44"/>
        <end position="62"/>
    </location>
</feature>
<dbReference type="PANTHER" id="PTHR32322:SF9">
    <property type="entry name" value="AMINO-ACID METABOLITE EFFLUX PUMP-RELATED"/>
    <property type="match status" value="1"/>
</dbReference>
<accession>A0A5B2UZD9</accession>
<evidence type="ECO:0000256" key="4">
    <source>
        <dbReference type="ARBA" id="ARBA00023136"/>
    </source>
</evidence>
<evidence type="ECO:0000256" key="3">
    <source>
        <dbReference type="ARBA" id="ARBA00022989"/>
    </source>
</evidence>
<keyword evidence="2 5" id="KW-0812">Transmembrane</keyword>
<dbReference type="InterPro" id="IPR037185">
    <property type="entry name" value="EmrE-like"/>
</dbReference>
<feature type="transmembrane region" description="Helical" evidence="5">
    <location>
        <begin position="74"/>
        <end position="95"/>
    </location>
</feature>
<feature type="transmembrane region" description="Helical" evidence="5">
    <location>
        <begin position="226"/>
        <end position="245"/>
    </location>
</feature>
<feature type="domain" description="EamA" evidence="6">
    <location>
        <begin position="19"/>
        <end position="149"/>
    </location>
</feature>
<evidence type="ECO:0000256" key="2">
    <source>
        <dbReference type="ARBA" id="ARBA00022692"/>
    </source>
</evidence>
<dbReference type="RefSeq" id="WP_149822339.1">
    <property type="nucleotide sequence ID" value="NZ_VUOA01000065.1"/>
</dbReference>
<comment type="subcellular location">
    <subcellularLocation>
        <location evidence="1">Membrane</location>
        <topology evidence="1">Multi-pass membrane protein</topology>
    </subcellularLocation>
</comment>
<feature type="transmembrane region" description="Helical" evidence="5">
    <location>
        <begin position="101"/>
        <end position="123"/>
    </location>
</feature>
<dbReference type="OrthoDB" id="9810556at2"/>
<gene>
    <name evidence="7" type="ORF">F0L46_25040</name>
</gene>
<protein>
    <submittedName>
        <fullName evidence="7">EamA family transporter</fullName>
    </submittedName>
</protein>
<sequence length="314" mass="32313">MPQPNPAIDAVMGPRDWALVAVLSVLWGGSFLFVGVAVREIPPVLLVTARVMIAALALHGVLRLTGTPFPHHRAAWAAFLGMGLLNNAIPFTLIAWGQAHIASGLAAILNATTPLFTVIVAHWLTQDERMRGSRLAGVAVGFCGVAVMVGADALRDLGVDVAAQLAVLAAALSYAFAGVFGRRFRRLGIPPLATAAGQVSASSLMLAPVALLVAPPWTLPMPGAGALLALVSLALLSTALAYILFFRVLASAGATNAAIVTFLIPVSAILLGAVVLGERLEPRHLAGMALIGLGLAVIDGRPGARLSAALRPRA</sequence>
<keyword evidence="4 5" id="KW-0472">Membrane</keyword>
<reference evidence="7 8" key="1">
    <citation type="submission" date="2019-09" db="EMBL/GenBank/DDBJ databases">
        <title>Salinarimonas rosea gen. nov., sp. nov., a new member of the a-2 subgroup of the Proteobacteria.</title>
        <authorList>
            <person name="Liu J."/>
        </authorList>
    </citation>
    <scope>NUCLEOTIDE SEQUENCE [LARGE SCALE GENOMIC DNA]</scope>
    <source>
        <strain evidence="7 8">BN140002</strain>
    </source>
</reference>
<feature type="transmembrane region" description="Helical" evidence="5">
    <location>
        <begin position="135"/>
        <end position="155"/>
    </location>
</feature>
<proteinExistence type="predicted"/>
<feature type="transmembrane region" description="Helical" evidence="5">
    <location>
        <begin position="17"/>
        <end position="38"/>
    </location>
</feature>
<keyword evidence="8" id="KW-1185">Reference proteome</keyword>
<keyword evidence="3 5" id="KW-1133">Transmembrane helix</keyword>
<dbReference type="EMBL" id="VUOA01000065">
    <property type="protein sequence ID" value="KAA2232136.1"/>
    <property type="molecule type" value="Genomic_DNA"/>
</dbReference>
<evidence type="ECO:0000313" key="7">
    <source>
        <dbReference type="EMBL" id="KAA2232136.1"/>
    </source>
</evidence>
<evidence type="ECO:0000256" key="5">
    <source>
        <dbReference type="SAM" id="Phobius"/>
    </source>
</evidence>
<name>A0A5B2UZD9_9HYPH</name>
<dbReference type="InterPro" id="IPR050638">
    <property type="entry name" value="AA-Vitamin_Transporters"/>
</dbReference>
<evidence type="ECO:0000259" key="6">
    <source>
        <dbReference type="Pfam" id="PF00892"/>
    </source>
</evidence>
<reference evidence="7 8" key="2">
    <citation type="submission" date="2019-09" db="EMBL/GenBank/DDBJ databases">
        <authorList>
            <person name="Jin C."/>
        </authorList>
    </citation>
    <scope>NUCLEOTIDE SEQUENCE [LARGE SCALE GENOMIC DNA]</scope>
    <source>
        <strain evidence="7 8">BN140002</strain>
    </source>
</reference>
<dbReference type="Proteomes" id="UP000323142">
    <property type="component" value="Unassembled WGS sequence"/>
</dbReference>
<dbReference type="AlphaFoldDB" id="A0A5B2UZD9"/>
<dbReference type="SUPFAM" id="SSF103481">
    <property type="entry name" value="Multidrug resistance efflux transporter EmrE"/>
    <property type="match status" value="2"/>
</dbReference>
<feature type="transmembrane region" description="Helical" evidence="5">
    <location>
        <begin position="257"/>
        <end position="276"/>
    </location>
</feature>
<dbReference type="InterPro" id="IPR000620">
    <property type="entry name" value="EamA_dom"/>
</dbReference>
<comment type="caution">
    <text evidence="7">The sequence shown here is derived from an EMBL/GenBank/DDBJ whole genome shotgun (WGS) entry which is preliminary data.</text>
</comment>
<dbReference type="GO" id="GO:0016020">
    <property type="term" value="C:membrane"/>
    <property type="evidence" value="ECO:0007669"/>
    <property type="project" value="UniProtKB-SubCell"/>
</dbReference>
<feature type="transmembrane region" description="Helical" evidence="5">
    <location>
        <begin position="282"/>
        <end position="298"/>
    </location>
</feature>
<feature type="domain" description="EamA" evidence="6">
    <location>
        <begin position="164"/>
        <end position="298"/>
    </location>
</feature>
<feature type="transmembrane region" description="Helical" evidence="5">
    <location>
        <begin position="192"/>
        <end position="214"/>
    </location>
</feature>
<dbReference type="PANTHER" id="PTHR32322">
    <property type="entry name" value="INNER MEMBRANE TRANSPORTER"/>
    <property type="match status" value="1"/>
</dbReference>